<dbReference type="InParanoid" id="A0A317XTB2"/>
<feature type="region of interest" description="Disordered" evidence="1">
    <location>
        <begin position="1"/>
        <end position="24"/>
    </location>
</feature>
<gene>
    <name evidence="2" type="ORF">BCV70DRAFT_199382</name>
</gene>
<evidence type="ECO:0000256" key="1">
    <source>
        <dbReference type="SAM" id="MobiDB-lite"/>
    </source>
</evidence>
<protein>
    <submittedName>
        <fullName evidence="2">Uncharacterized protein</fullName>
    </submittedName>
</protein>
<dbReference type="AlphaFoldDB" id="A0A317XTB2"/>
<dbReference type="EMBL" id="KZ819191">
    <property type="protein sequence ID" value="PWZ01023.1"/>
    <property type="molecule type" value="Genomic_DNA"/>
</dbReference>
<proteinExistence type="predicted"/>
<keyword evidence="3" id="KW-1185">Reference proteome</keyword>
<sequence>MRLRTSPAKLLSPSTSGTAASIHRDIHTTDINRHARPPRCCCYPGVSQLVYRSFASPETRWTSIHCPSRRE</sequence>
<dbReference type="Proteomes" id="UP000246740">
    <property type="component" value="Unassembled WGS sequence"/>
</dbReference>
<organism evidence="2 3">
    <name type="scientific">Testicularia cyperi</name>
    <dbReference type="NCBI Taxonomy" id="1882483"/>
    <lineage>
        <taxon>Eukaryota</taxon>
        <taxon>Fungi</taxon>
        <taxon>Dikarya</taxon>
        <taxon>Basidiomycota</taxon>
        <taxon>Ustilaginomycotina</taxon>
        <taxon>Ustilaginomycetes</taxon>
        <taxon>Ustilaginales</taxon>
        <taxon>Anthracoideaceae</taxon>
        <taxon>Testicularia</taxon>
    </lineage>
</organism>
<evidence type="ECO:0000313" key="3">
    <source>
        <dbReference type="Proteomes" id="UP000246740"/>
    </source>
</evidence>
<evidence type="ECO:0000313" key="2">
    <source>
        <dbReference type="EMBL" id="PWZ01023.1"/>
    </source>
</evidence>
<reference evidence="2 3" key="1">
    <citation type="journal article" date="2018" name="Mol. Biol. Evol.">
        <title>Broad Genomic Sampling Reveals a Smut Pathogenic Ancestry of the Fungal Clade Ustilaginomycotina.</title>
        <authorList>
            <person name="Kijpornyongpan T."/>
            <person name="Mondo S.J."/>
            <person name="Barry K."/>
            <person name="Sandor L."/>
            <person name="Lee J."/>
            <person name="Lipzen A."/>
            <person name="Pangilinan J."/>
            <person name="LaButti K."/>
            <person name="Hainaut M."/>
            <person name="Henrissat B."/>
            <person name="Grigoriev I.V."/>
            <person name="Spatafora J.W."/>
            <person name="Aime M.C."/>
        </authorList>
    </citation>
    <scope>NUCLEOTIDE SEQUENCE [LARGE SCALE GENOMIC DNA]</scope>
    <source>
        <strain evidence="2 3">MCA 3645</strain>
    </source>
</reference>
<accession>A0A317XTB2</accession>
<name>A0A317XTB2_9BASI</name>